<evidence type="ECO:0000313" key="2">
    <source>
        <dbReference type="EMBL" id="WOD43465.1"/>
    </source>
</evidence>
<protein>
    <recommendedName>
        <fullName evidence="4">Lipocalin-like domain-containing protein</fullName>
    </recommendedName>
</protein>
<evidence type="ECO:0008006" key="4">
    <source>
        <dbReference type="Google" id="ProtNLM"/>
    </source>
</evidence>
<evidence type="ECO:0000256" key="1">
    <source>
        <dbReference type="SAM" id="SignalP"/>
    </source>
</evidence>
<dbReference type="PROSITE" id="PS51257">
    <property type="entry name" value="PROKAR_LIPOPROTEIN"/>
    <property type="match status" value="1"/>
</dbReference>
<organism evidence="2 3">
    <name type="scientific">Hwangdonia lutea</name>
    <dbReference type="NCBI Taxonomy" id="3075823"/>
    <lineage>
        <taxon>Bacteria</taxon>
        <taxon>Pseudomonadati</taxon>
        <taxon>Bacteroidota</taxon>
        <taxon>Flavobacteriia</taxon>
        <taxon>Flavobacteriales</taxon>
        <taxon>Flavobacteriaceae</taxon>
        <taxon>Hwangdonia</taxon>
    </lineage>
</organism>
<dbReference type="EMBL" id="CP136521">
    <property type="protein sequence ID" value="WOD43465.1"/>
    <property type="molecule type" value="Genomic_DNA"/>
</dbReference>
<proteinExistence type="predicted"/>
<reference evidence="3" key="1">
    <citation type="submission" date="2024-06" db="EMBL/GenBank/DDBJ databases">
        <title>Hwangdonia haimaensis gen. nov., sp. nov., a member of the family Flavobacteriaceae isolated from the haima cold seep.</title>
        <authorList>
            <person name="Li J."/>
        </authorList>
    </citation>
    <scope>NUCLEOTIDE SEQUENCE [LARGE SCALE GENOMIC DNA]</scope>
    <source>
        <strain evidence="3">SCSIO 19198</strain>
    </source>
</reference>
<dbReference type="AlphaFoldDB" id="A0AA97ENT8"/>
<name>A0AA97ENT8_9FLAO</name>
<sequence length="161" mass="18506">MQTNKILLAFLLIIFFVSCNKNDENDSTHSQEQHHTDCIKGDLDIVSSSNQILGEWKLLRSRIIWPEYKNWDFSDKNIIYNFKPNGILVVSESGGIGGFDKGEYNYVFEEDYLSGSPSPNESMIWLVKIMNSKWTYKSQGNLMVVGKSYVDGADLCFERKK</sequence>
<accession>A0AA97ENT8</accession>
<feature type="signal peptide" evidence="1">
    <location>
        <begin position="1"/>
        <end position="21"/>
    </location>
</feature>
<dbReference type="KEGG" id="hws:RNZ46_15860"/>
<keyword evidence="3" id="KW-1185">Reference proteome</keyword>
<dbReference type="Proteomes" id="UP001302486">
    <property type="component" value="Chromosome"/>
</dbReference>
<keyword evidence="1" id="KW-0732">Signal</keyword>
<evidence type="ECO:0000313" key="3">
    <source>
        <dbReference type="Proteomes" id="UP001302486"/>
    </source>
</evidence>
<feature type="chain" id="PRO_5041659453" description="Lipocalin-like domain-containing protein" evidence="1">
    <location>
        <begin position="22"/>
        <end position="161"/>
    </location>
</feature>
<dbReference type="RefSeq" id="WP_316983150.1">
    <property type="nucleotide sequence ID" value="NZ_CP136521.1"/>
</dbReference>
<gene>
    <name evidence="2" type="ORF">RNZ46_15860</name>
</gene>